<evidence type="ECO:0000256" key="4">
    <source>
        <dbReference type="ARBA" id="ARBA00022475"/>
    </source>
</evidence>
<evidence type="ECO:0000313" key="17">
    <source>
        <dbReference type="Proteomes" id="UP000263900"/>
    </source>
</evidence>
<dbReference type="CDD" id="cd00082">
    <property type="entry name" value="HisKA"/>
    <property type="match status" value="1"/>
</dbReference>
<evidence type="ECO:0000256" key="3">
    <source>
        <dbReference type="ARBA" id="ARBA00012438"/>
    </source>
</evidence>
<comment type="subcellular location">
    <subcellularLocation>
        <location evidence="2">Cell membrane</location>
        <topology evidence="2">Multi-pass membrane protein</topology>
    </subcellularLocation>
</comment>
<dbReference type="AlphaFoldDB" id="A0A3B7MQT5"/>
<evidence type="ECO:0000256" key="5">
    <source>
        <dbReference type="ARBA" id="ARBA00022553"/>
    </source>
</evidence>
<dbReference type="SUPFAM" id="SSF52172">
    <property type="entry name" value="CheY-like"/>
    <property type="match status" value="1"/>
</dbReference>
<dbReference type="CDD" id="cd16922">
    <property type="entry name" value="HATPase_EvgS-ArcB-TorS-like"/>
    <property type="match status" value="1"/>
</dbReference>
<dbReference type="SUPFAM" id="SSF55874">
    <property type="entry name" value="ATPase domain of HSP90 chaperone/DNA topoisomerase II/histidine kinase"/>
    <property type="match status" value="1"/>
</dbReference>
<dbReference type="PANTHER" id="PTHR45339">
    <property type="entry name" value="HYBRID SIGNAL TRANSDUCTION HISTIDINE KINASE J"/>
    <property type="match status" value="1"/>
</dbReference>
<evidence type="ECO:0000256" key="10">
    <source>
        <dbReference type="ARBA" id="ARBA00023012"/>
    </source>
</evidence>
<keyword evidence="11 13" id="KW-0472">Membrane</keyword>
<sequence>MSGKRIIFYIIGPFIAGTLILAYLQYNSTRQVNALVTNNKKLLDEFQITKNLLDAAKSKVVIERKIRGFIETGDTTYLSGLQSEFNEIQAAQDFLRTISDDSVSVALISELNKSIQLKVDLFRNILHAYRLHGIKAAEDTINANLPEWVSYDIEKNERKISDARGRQLAAITGGVQRSGQKAIQFSYIVMALVLLAAALVFLYIIYIIRKLIRSEKMLRDTARIKENFLANMSHEIRTPMNAIVGFTQLLGQKNLDSDAKHYVQTIERSGENLLAIVNDILDISKIEAGMMRIEHVPFSLRGLIDSIETMVQPRAASKGIQLQVEIDNTIPDILEGDPVRLTQILNNLLGNALKFTEAGTVSLKVAVEEHHDNTVKIRLAVSDTGIGIEPQKLKHIFGRFEQADDTITRQYGGTGLGLSIVRDLVELQGGTIEVESNPGSGTVFYAVIPYIISTSQIVDNLAAARSPLPGTPASNVVVLITEDNEFNQSLLMHIFRNWNLPFEIANNGFEAIEKLKTKKYDLVLMDIQMPVMDGYTAARKIRNELKLDVPIIAMTAHAMPGEKEKCLSYGMNDYLAKPVKQELLSALISKFTSFVPSEVKEEAPESETTSNAYQYISLQYLQDVSAGNKVYEKEATRKFLHAIPLEMEALELAVSAQNEPKAKAIAHNLRTTISVMGLNELLNPLLDEVEYCKGDWQRLKHIVEAIQEICYKALAEAKQFHTSLS</sequence>
<evidence type="ECO:0000256" key="12">
    <source>
        <dbReference type="PROSITE-ProRule" id="PRU00169"/>
    </source>
</evidence>
<dbReference type="InterPro" id="IPR036890">
    <property type="entry name" value="HATPase_C_sf"/>
</dbReference>
<keyword evidence="17" id="KW-1185">Reference proteome</keyword>
<keyword evidence="9 13" id="KW-1133">Transmembrane helix</keyword>
<keyword evidence="5 12" id="KW-0597">Phosphoprotein</keyword>
<dbReference type="InterPro" id="IPR003594">
    <property type="entry name" value="HATPase_dom"/>
</dbReference>
<gene>
    <name evidence="16" type="ORF">D3H65_23925</name>
</gene>
<dbReference type="InterPro" id="IPR036641">
    <property type="entry name" value="HPT_dom_sf"/>
</dbReference>
<keyword evidence="4" id="KW-1003">Cell membrane</keyword>
<keyword evidence="6 13" id="KW-0812">Transmembrane</keyword>
<feature type="domain" description="Response regulatory" evidence="15">
    <location>
        <begin position="477"/>
        <end position="592"/>
    </location>
</feature>
<dbReference type="PRINTS" id="PR00344">
    <property type="entry name" value="BCTRLSENSOR"/>
</dbReference>
<dbReference type="PROSITE" id="PS50109">
    <property type="entry name" value="HIS_KIN"/>
    <property type="match status" value="1"/>
</dbReference>
<evidence type="ECO:0000259" key="15">
    <source>
        <dbReference type="PROSITE" id="PS50110"/>
    </source>
</evidence>
<dbReference type="Gene3D" id="3.30.565.10">
    <property type="entry name" value="Histidine kinase-like ATPase, C-terminal domain"/>
    <property type="match status" value="1"/>
</dbReference>
<dbReference type="SMART" id="SM00388">
    <property type="entry name" value="HisKA"/>
    <property type="match status" value="1"/>
</dbReference>
<dbReference type="SMART" id="SM00387">
    <property type="entry name" value="HATPase_c"/>
    <property type="match status" value="1"/>
</dbReference>
<keyword evidence="10" id="KW-0902">Two-component regulatory system</keyword>
<dbReference type="Pfam" id="PF00512">
    <property type="entry name" value="HisKA"/>
    <property type="match status" value="1"/>
</dbReference>
<evidence type="ECO:0000256" key="11">
    <source>
        <dbReference type="ARBA" id="ARBA00023136"/>
    </source>
</evidence>
<evidence type="ECO:0000256" key="9">
    <source>
        <dbReference type="ARBA" id="ARBA00022989"/>
    </source>
</evidence>
<dbReference type="InterPro" id="IPR003661">
    <property type="entry name" value="HisK_dim/P_dom"/>
</dbReference>
<dbReference type="InterPro" id="IPR001789">
    <property type="entry name" value="Sig_transdc_resp-reg_receiver"/>
</dbReference>
<proteinExistence type="predicted"/>
<dbReference type="InterPro" id="IPR005467">
    <property type="entry name" value="His_kinase_dom"/>
</dbReference>
<dbReference type="PROSITE" id="PS50110">
    <property type="entry name" value="RESPONSE_REGULATORY"/>
    <property type="match status" value="1"/>
</dbReference>
<accession>A0A3B7MQT5</accession>
<evidence type="ECO:0000256" key="8">
    <source>
        <dbReference type="ARBA" id="ARBA00022840"/>
    </source>
</evidence>
<dbReference type="OrthoDB" id="9811889at2"/>
<name>A0A3B7MQT5_9BACT</name>
<evidence type="ECO:0000313" key="16">
    <source>
        <dbReference type="EMBL" id="AXY76852.1"/>
    </source>
</evidence>
<feature type="transmembrane region" description="Helical" evidence="13">
    <location>
        <begin position="6"/>
        <end position="24"/>
    </location>
</feature>
<dbReference type="Pfam" id="PF02518">
    <property type="entry name" value="HATPase_c"/>
    <property type="match status" value="1"/>
</dbReference>
<keyword evidence="8" id="KW-0067">ATP-binding</keyword>
<dbReference type="PANTHER" id="PTHR45339:SF1">
    <property type="entry name" value="HYBRID SIGNAL TRANSDUCTION HISTIDINE KINASE J"/>
    <property type="match status" value="1"/>
</dbReference>
<dbReference type="Proteomes" id="UP000263900">
    <property type="component" value="Chromosome"/>
</dbReference>
<evidence type="ECO:0000256" key="13">
    <source>
        <dbReference type="SAM" id="Phobius"/>
    </source>
</evidence>
<dbReference type="SUPFAM" id="SSF47384">
    <property type="entry name" value="Homodimeric domain of signal transducing histidine kinase"/>
    <property type="match status" value="1"/>
</dbReference>
<evidence type="ECO:0000256" key="6">
    <source>
        <dbReference type="ARBA" id="ARBA00022692"/>
    </source>
</evidence>
<evidence type="ECO:0000259" key="14">
    <source>
        <dbReference type="PROSITE" id="PS50109"/>
    </source>
</evidence>
<dbReference type="Gene3D" id="1.10.287.130">
    <property type="match status" value="1"/>
</dbReference>
<evidence type="ECO:0000256" key="1">
    <source>
        <dbReference type="ARBA" id="ARBA00000085"/>
    </source>
</evidence>
<dbReference type="RefSeq" id="WP_119052729.1">
    <property type="nucleotide sequence ID" value="NZ_CP032157.1"/>
</dbReference>
<dbReference type="SUPFAM" id="SSF47226">
    <property type="entry name" value="Histidine-containing phosphotransfer domain, HPT domain"/>
    <property type="match status" value="1"/>
</dbReference>
<feature type="modified residue" description="4-aspartylphosphate" evidence="12">
    <location>
        <position position="526"/>
    </location>
</feature>
<dbReference type="CDD" id="cd17546">
    <property type="entry name" value="REC_hyHK_CKI1_RcsC-like"/>
    <property type="match status" value="1"/>
</dbReference>
<dbReference type="EMBL" id="CP032157">
    <property type="protein sequence ID" value="AXY76852.1"/>
    <property type="molecule type" value="Genomic_DNA"/>
</dbReference>
<feature type="transmembrane region" description="Helical" evidence="13">
    <location>
        <begin position="185"/>
        <end position="208"/>
    </location>
</feature>
<reference evidence="16 17" key="1">
    <citation type="submission" date="2018-09" db="EMBL/GenBank/DDBJ databases">
        <title>Genome sequencing of strain 6GH32-13.</title>
        <authorList>
            <person name="Weon H.-Y."/>
            <person name="Heo J."/>
            <person name="Kwon S.-W."/>
        </authorList>
    </citation>
    <scope>NUCLEOTIDE SEQUENCE [LARGE SCALE GENOMIC DNA]</scope>
    <source>
        <strain evidence="16 17">5GH32-13</strain>
    </source>
</reference>
<dbReference type="Gene3D" id="3.40.50.2300">
    <property type="match status" value="1"/>
</dbReference>
<dbReference type="GO" id="GO:0005886">
    <property type="term" value="C:plasma membrane"/>
    <property type="evidence" value="ECO:0007669"/>
    <property type="project" value="UniProtKB-SubCell"/>
</dbReference>
<evidence type="ECO:0000256" key="7">
    <source>
        <dbReference type="ARBA" id="ARBA00022741"/>
    </source>
</evidence>
<evidence type="ECO:0000256" key="2">
    <source>
        <dbReference type="ARBA" id="ARBA00004651"/>
    </source>
</evidence>
<protein>
    <recommendedName>
        <fullName evidence="3">histidine kinase</fullName>
        <ecNumber evidence="3">2.7.13.3</ecNumber>
    </recommendedName>
</protein>
<comment type="catalytic activity">
    <reaction evidence="1">
        <text>ATP + protein L-histidine = ADP + protein N-phospho-L-histidine.</text>
        <dbReference type="EC" id="2.7.13.3"/>
    </reaction>
</comment>
<dbReference type="GO" id="GO:0000155">
    <property type="term" value="F:phosphorelay sensor kinase activity"/>
    <property type="evidence" value="ECO:0007669"/>
    <property type="project" value="InterPro"/>
</dbReference>
<feature type="domain" description="Histidine kinase" evidence="14">
    <location>
        <begin position="231"/>
        <end position="452"/>
    </location>
</feature>
<dbReference type="InterPro" id="IPR004358">
    <property type="entry name" value="Sig_transdc_His_kin-like_C"/>
</dbReference>
<dbReference type="SMART" id="SM00448">
    <property type="entry name" value="REC"/>
    <property type="match status" value="1"/>
</dbReference>
<dbReference type="InterPro" id="IPR036097">
    <property type="entry name" value="HisK_dim/P_sf"/>
</dbReference>
<organism evidence="16 17">
    <name type="scientific">Paraflavitalea soli</name>
    <dbReference type="NCBI Taxonomy" id="2315862"/>
    <lineage>
        <taxon>Bacteria</taxon>
        <taxon>Pseudomonadati</taxon>
        <taxon>Bacteroidota</taxon>
        <taxon>Chitinophagia</taxon>
        <taxon>Chitinophagales</taxon>
        <taxon>Chitinophagaceae</taxon>
        <taxon>Paraflavitalea</taxon>
    </lineage>
</organism>
<dbReference type="FunFam" id="3.30.565.10:FF:000010">
    <property type="entry name" value="Sensor histidine kinase RcsC"/>
    <property type="match status" value="1"/>
</dbReference>
<dbReference type="InterPro" id="IPR011006">
    <property type="entry name" value="CheY-like_superfamily"/>
</dbReference>
<dbReference type="KEGG" id="pseg:D3H65_23925"/>
<keyword evidence="7" id="KW-0547">Nucleotide-binding</keyword>
<dbReference type="GO" id="GO:0005524">
    <property type="term" value="F:ATP binding"/>
    <property type="evidence" value="ECO:0007669"/>
    <property type="project" value="UniProtKB-KW"/>
</dbReference>
<dbReference type="EC" id="2.7.13.3" evidence="3"/>
<dbReference type="Pfam" id="PF00072">
    <property type="entry name" value="Response_reg"/>
    <property type="match status" value="1"/>
</dbReference>